<sequence length="197" mass="22008">MTFLWRIPETSLDGRIGTYSRLNALDRFELRKGRPIEVNGAMPTVRFDGQTRDLMAFDCLSNTAAPLVSQRVVQALRDTCAQDVQLVPARIEAADGSLDGWSLLNVTATVRAVNHKKSVYTMVPGTQAIMSFRHLEYLEGCLGEHQLARDAEYLGHLLVSDSLAQALSDFAGVSFERPEDVYYQPMNARWNSANDVR</sequence>
<accession>A0AAW8EQN8</accession>
<comment type="caution">
    <text evidence="1">The sequence shown here is derived from an EMBL/GenBank/DDBJ whole genome shotgun (WGS) entry which is preliminary data.</text>
</comment>
<dbReference type="RefSeq" id="WP_307597301.1">
    <property type="nucleotide sequence ID" value="NZ_JAUSRV010000033.1"/>
</dbReference>
<organism evidence="1 2">
    <name type="scientific">Variovorax paradoxus</name>
    <dbReference type="NCBI Taxonomy" id="34073"/>
    <lineage>
        <taxon>Bacteria</taxon>
        <taxon>Pseudomonadati</taxon>
        <taxon>Pseudomonadota</taxon>
        <taxon>Betaproteobacteria</taxon>
        <taxon>Burkholderiales</taxon>
        <taxon>Comamonadaceae</taxon>
        <taxon>Variovorax</taxon>
    </lineage>
</organism>
<dbReference type="Proteomes" id="UP001224845">
    <property type="component" value="Unassembled WGS sequence"/>
</dbReference>
<reference evidence="1" key="1">
    <citation type="submission" date="2023-07" db="EMBL/GenBank/DDBJ databases">
        <title>Sorghum-associated microbial communities from plants grown in Nebraska, USA.</title>
        <authorList>
            <person name="Schachtman D."/>
        </authorList>
    </citation>
    <scope>NUCLEOTIDE SEQUENCE</scope>
    <source>
        <strain evidence="1">DS3315</strain>
    </source>
</reference>
<gene>
    <name evidence="1" type="ORF">J2W39_006640</name>
</gene>
<name>A0AAW8EQN8_VARPD</name>
<evidence type="ECO:0000313" key="2">
    <source>
        <dbReference type="Proteomes" id="UP001224845"/>
    </source>
</evidence>
<evidence type="ECO:0000313" key="1">
    <source>
        <dbReference type="EMBL" id="MDP9975350.1"/>
    </source>
</evidence>
<dbReference type="EMBL" id="JAUSRV010000033">
    <property type="protein sequence ID" value="MDP9975350.1"/>
    <property type="molecule type" value="Genomic_DNA"/>
</dbReference>
<dbReference type="AlphaFoldDB" id="A0AAW8EQN8"/>
<proteinExistence type="predicted"/>
<protein>
    <submittedName>
        <fullName evidence="1">Uncharacterized protein</fullName>
    </submittedName>
</protein>